<dbReference type="GO" id="GO:0003677">
    <property type="term" value="F:DNA binding"/>
    <property type="evidence" value="ECO:0007669"/>
    <property type="project" value="UniProtKB-KW"/>
</dbReference>
<dbReference type="PRINTS" id="PR00035">
    <property type="entry name" value="HTHGNTR"/>
</dbReference>
<dbReference type="Pfam" id="PF07729">
    <property type="entry name" value="FCD"/>
    <property type="match status" value="1"/>
</dbReference>
<dbReference type="SMART" id="SM00895">
    <property type="entry name" value="FCD"/>
    <property type="match status" value="1"/>
</dbReference>
<dbReference type="InterPro" id="IPR036388">
    <property type="entry name" value="WH-like_DNA-bd_sf"/>
</dbReference>
<dbReference type="SUPFAM" id="SSF48008">
    <property type="entry name" value="GntR ligand-binding domain-like"/>
    <property type="match status" value="1"/>
</dbReference>
<evidence type="ECO:0000256" key="1">
    <source>
        <dbReference type="ARBA" id="ARBA00023015"/>
    </source>
</evidence>
<dbReference type="CDD" id="cd07377">
    <property type="entry name" value="WHTH_GntR"/>
    <property type="match status" value="1"/>
</dbReference>
<evidence type="ECO:0000259" key="4">
    <source>
        <dbReference type="PROSITE" id="PS50949"/>
    </source>
</evidence>
<gene>
    <name evidence="5" type="ORF">FHS87_004291</name>
</gene>
<keyword evidence="3" id="KW-0804">Transcription</keyword>
<dbReference type="PANTHER" id="PTHR43537">
    <property type="entry name" value="TRANSCRIPTIONAL REGULATOR, GNTR FAMILY"/>
    <property type="match status" value="1"/>
</dbReference>
<dbReference type="InterPro" id="IPR008920">
    <property type="entry name" value="TF_FadR/GntR_C"/>
</dbReference>
<dbReference type="Gene3D" id="1.10.10.10">
    <property type="entry name" value="Winged helix-like DNA-binding domain superfamily/Winged helix DNA-binding domain"/>
    <property type="match status" value="1"/>
</dbReference>
<dbReference type="Proteomes" id="UP000580654">
    <property type="component" value="Unassembled WGS sequence"/>
</dbReference>
<dbReference type="Gene3D" id="1.20.120.530">
    <property type="entry name" value="GntR ligand-binding domain-like"/>
    <property type="match status" value="1"/>
</dbReference>
<evidence type="ECO:0000313" key="6">
    <source>
        <dbReference type="Proteomes" id="UP000580654"/>
    </source>
</evidence>
<dbReference type="PANTHER" id="PTHR43537:SF5">
    <property type="entry name" value="UXU OPERON TRANSCRIPTIONAL REGULATOR"/>
    <property type="match status" value="1"/>
</dbReference>
<dbReference type="GO" id="GO:0003700">
    <property type="term" value="F:DNA-binding transcription factor activity"/>
    <property type="evidence" value="ECO:0007669"/>
    <property type="project" value="InterPro"/>
</dbReference>
<proteinExistence type="predicted"/>
<dbReference type="InterPro" id="IPR036390">
    <property type="entry name" value="WH_DNA-bd_sf"/>
</dbReference>
<dbReference type="Pfam" id="PF00392">
    <property type="entry name" value="GntR"/>
    <property type="match status" value="1"/>
</dbReference>
<keyword evidence="6" id="KW-1185">Reference proteome</keyword>
<evidence type="ECO:0000256" key="3">
    <source>
        <dbReference type="ARBA" id="ARBA00023163"/>
    </source>
</evidence>
<evidence type="ECO:0000256" key="2">
    <source>
        <dbReference type="ARBA" id="ARBA00023125"/>
    </source>
</evidence>
<protein>
    <submittedName>
        <fullName evidence="5">DNA-binding FadR family transcriptional regulator</fullName>
    </submittedName>
</protein>
<reference evidence="5 6" key="1">
    <citation type="submission" date="2020-08" db="EMBL/GenBank/DDBJ databases">
        <title>Genomic Encyclopedia of Type Strains, Phase IV (KMG-IV): sequencing the most valuable type-strain genomes for metagenomic binning, comparative biology and taxonomic classification.</title>
        <authorList>
            <person name="Goeker M."/>
        </authorList>
    </citation>
    <scope>NUCLEOTIDE SEQUENCE [LARGE SCALE GENOMIC DNA]</scope>
    <source>
        <strain evidence="5 6">DSM 25622</strain>
    </source>
</reference>
<dbReference type="EMBL" id="JACIJD010000033">
    <property type="protein sequence ID" value="MBB5696221.1"/>
    <property type="molecule type" value="Genomic_DNA"/>
</dbReference>
<name>A0A840YIA9_9PROT</name>
<organism evidence="5 6">
    <name type="scientific">Muricoccus pecuniae</name>
    <dbReference type="NCBI Taxonomy" id="693023"/>
    <lineage>
        <taxon>Bacteria</taxon>
        <taxon>Pseudomonadati</taxon>
        <taxon>Pseudomonadota</taxon>
        <taxon>Alphaproteobacteria</taxon>
        <taxon>Acetobacterales</taxon>
        <taxon>Roseomonadaceae</taxon>
        <taxon>Muricoccus</taxon>
    </lineage>
</organism>
<dbReference type="InterPro" id="IPR000524">
    <property type="entry name" value="Tscrpt_reg_HTH_GntR"/>
</dbReference>
<keyword evidence="2 5" id="KW-0238">DNA-binding</keyword>
<accession>A0A840YIA9</accession>
<keyword evidence="1" id="KW-0805">Transcription regulation</keyword>
<dbReference type="SMART" id="SM00345">
    <property type="entry name" value="HTH_GNTR"/>
    <property type="match status" value="1"/>
</dbReference>
<sequence>MEAGKGGVASPSIEVSGRVPLPVQVARDLRERIERGELRPGDQLPTERELMARYGVSRTVVREAVSSLRASGQLSTQQGRGAFLLSSADPSPARLNASEIGPLKDLVRLMEVRIALESEAASLAAQRRTPAQIGELSAITAELERSVESPEGSTAHDQAFHLCIARMSGNDYFAELLSKLSPNLLPRARVDLFKGDLAAMVAYHRRLHLEHGRIHDAVTRGDAETARAAMRLHLMDSKERLRAVLEGAGKG</sequence>
<dbReference type="SUPFAM" id="SSF46785">
    <property type="entry name" value="Winged helix' DNA-binding domain"/>
    <property type="match status" value="1"/>
</dbReference>
<dbReference type="InterPro" id="IPR011711">
    <property type="entry name" value="GntR_C"/>
</dbReference>
<dbReference type="PROSITE" id="PS50949">
    <property type="entry name" value="HTH_GNTR"/>
    <property type="match status" value="1"/>
</dbReference>
<dbReference type="RefSeq" id="WP_184521342.1">
    <property type="nucleotide sequence ID" value="NZ_JACIJD010000033.1"/>
</dbReference>
<evidence type="ECO:0000313" key="5">
    <source>
        <dbReference type="EMBL" id="MBB5696221.1"/>
    </source>
</evidence>
<dbReference type="AlphaFoldDB" id="A0A840YIA9"/>
<comment type="caution">
    <text evidence="5">The sequence shown here is derived from an EMBL/GenBank/DDBJ whole genome shotgun (WGS) entry which is preliminary data.</text>
</comment>
<feature type="domain" description="HTH gntR-type" evidence="4">
    <location>
        <begin position="19"/>
        <end position="87"/>
    </location>
</feature>